<keyword evidence="4" id="KW-1185">Reference proteome</keyword>
<sequence length="181" mass="20391">MGQMAWNTTTTTTTTIFVNQNDDDDDMTTTTTTTKIINERFTRAYIFLIIGIATFFIGLLLILSYCLSKMMPTIKGPTMMRLRHRILTATAKRHSSPILSPLSTSTTTATTLSTATTKSESLQRNDNNLLLKLIQPHEPLQIISEDLKRQTKIITTETINPVMMIGSHGWRKVILKQKDSN</sequence>
<reference evidence="3" key="2">
    <citation type="journal article" date="2022" name="Res Sq">
        <title>Comparative Genomics Reveals Insights into the Divergent Evolution of Astigmatic Mites and Household Pest Adaptations.</title>
        <authorList>
            <person name="Xiong Q."/>
            <person name="Wan A.T.-Y."/>
            <person name="Liu X.-Y."/>
            <person name="Fung C.S.-H."/>
            <person name="Xiao X."/>
            <person name="Malainual N."/>
            <person name="Hou J."/>
            <person name="Wang L."/>
            <person name="Wang M."/>
            <person name="Yang K."/>
            <person name="Cui Y."/>
            <person name="Leung E."/>
            <person name="Nong W."/>
            <person name="Shin S.-K."/>
            <person name="Au S."/>
            <person name="Jeong K.Y."/>
            <person name="Chew F.T."/>
            <person name="Hui J."/>
            <person name="Leung T.F."/>
            <person name="Tungtrongchitr A."/>
            <person name="Zhong N."/>
            <person name="Liu Z."/>
            <person name="Tsui S."/>
        </authorList>
    </citation>
    <scope>NUCLEOTIDE SEQUENCE</scope>
    <source>
        <strain evidence="3">Derf</strain>
        <tissue evidence="3">Whole organism</tissue>
    </source>
</reference>
<feature type="transmembrane region" description="Helical" evidence="2">
    <location>
        <begin position="44"/>
        <end position="67"/>
    </location>
</feature>
<evidence type="ECO:0000313" key="4">
    <source>
        <dbReference type="Proteomes" id="UP000790347"/>
    </source>
</evidence>
<comment type="caution">
    <text evidence="3">The sequence shown here is derived from an EMBL/GenBank/DDBJ whole genome shotgun (WGS) entry which is preliminary data.</text>
</comment>
<reference evidence="3" key="1">
    <citation type="submission" date="2013-05" db="EMBL/GenBank/DDBJ databases">
        <authorList>
            <person name="Yim A.K.Y."/>
            <person name="Chan T.F."/>
            <person name="Ji K.M."/>
            <person name="Liu X.Y."/>
            <person name="Zhou J.W."/>
            <person name="Li R.Q."/>
            <person name="Yang K.Y."/>
            <person name="Li J."/>
            <person name="Li M."/>
            <person name="Law P.T.W."/>
            <person name="Wu Y.L."/>
            <person name="Cai Z.L."/>
            <person name="Qin H."/>
            <person name="Bao Y."/>
            <person name="Leung R.K.K."/>
            <person name="Ng P.K.S."/>
            <person name="Zou J."/>
            <person name="Zhong X.J."/>
            <person name="Ran P.X."/>
            <person name="Zhong N.S."/>
            <person name="Liu Z.G."/>
            <person name="Tsui S.K.W."/>
        </authorList>
    </citation>
    <scope>NUCLEOTIDE SEQUENCE</scope>
    <source>
        <strain evidence="3">Derf</strain>
        <tissue evidence="3">Whole organism</tissue>
    </source>
</reference>
<keyword evidence="2" id="KW-0812">Transmembrane</keyword>
<dbReference type="Proteomes" id="UP000790347">
    <property type="component" value="Unassembled WGS sequence"/>
</dbReference>
<accession>A0A922I6Y9</accession>
<gene>
    <name evidence="3" type="ORF">DERF_000628</name>
</gene>
<evidence type="ECO:0000313" key="3">
    <source>
        <dbReference type="EMBL" id="KAH9526552.1"/>
    </source>
</evidence>
<protein>
    <submittedName>
        <fullName evidence="3">Uncharacterized protein</fullName>
    </submittedName>
</protein>
<dbReference type="EMBL" id="ASGP02000001">
    <property type="protein sequence ID" value="KAH9526552.1"/>
    <property type="molecule type" value="Genomic_DNA"/>
</dbReference>
<evidence type="ECO:0000256" key="2">
    <source>
        <dbReference type="SAM" id="Phobius"/>
    </source>
</evidence>
<organism evidence="3 4">
    <name type="scientific">Dermatophagoides farinae</name>
    <name type="common">American house dust mite</name>
    <dbReference type="NCBI Taxonomy" id="6954"/>
    <lineage>
        <taxon>Eukaryota</taxon>
        <taxon>Metazoa</taxon>
        <taxon>Ecdysozoa</taxon>
        <taxon>Arthropoda</taxon>
        <taxon>Chelicerata</taxon>
        <taxon>Arachnida</taxon>
        <taxon>Acari</taxon>
        <taxon>Acariformes</taxon>
        <taxon>Sarcoptiformes</taxon>
        <taxon>Astigmata</taxon>
        <taxon>Psoroptidia</taxon>
        <taxon>Analgoidea</taxon>
        <taxon>Pyroglyphidae</taxon>
        <taxon>Dermatophagoidinae</taxon>
        <taxon>Dermatophagoides</taxon>
    </lineage>
</organism>
<feature type="region of interest" description="Disordered" evidence="1">
    <location>
        <begin position="98"/>
        <end position="118"/>
    </location>
</feature>
<proteinExistence type="predicted"/>
<name>A0A922I6Y9_DERFA</name>
<evidence type="ECO:0000256" key="1">
    <source>
        <dbReference type="SAM" id="MobiDB-lite"/>
    </source>
</evidence>
<dbReference type="AlphaFoldDB" id="A0A922I6Y9"/>
<keyword evidence="2" id="KW-1133">Transmembrane helix</keyword>
<keyword evidence="2" id="KW-0472">Membrane</keyword>